<reference evidence="8" key="1">
    <citation type="submission" date="2016-10" db="EMBL/GenBank/DDBJ databases">
        <title>Sequence of Gallionella enrichment culture.</title>
        <authorList>
            <person name="Poehlein A."/>
            <person name="Muehling M."/>
            <person name="Daniel R."/>
        </authorList>
    </citation>
    <scope>NUCLEOTIDE SEQUENCE</scope>
</reference>
<dbReference type="Gene3D" id="2.60.40.10">
    <property type="entry name" value="Immunoglobulins"/>
    <property type="match status" value="1"/>
</dbReference>
<dbReference type="SUPFAM" id="SSF51445">
    <property type="entry name" value="(Trans)glycosidases"/>
    <property type="match status" value="1"/>
</dbReference>
<gene>
    <name evidence="8" type="primary">bglX_4</name>
    <name evidence="8" type="ORF">GALL_115060</name>
</gene>
<dbReference type="Pfam" id="PF01915">
    <property type="entry name" value="Glyco_hydro_3_C"/>
    <property type="match status" value="1"/>
</dbReference>
<dbReference type="Gene3D" id="3.20.20.300">
    <property type="entry name" value="Glycoside hydrolase, family 3, N-terminal domain"/>
    <property type="match status" value="1"/>
</dbReference>
<dbReference type="InterPro" id="IPR001764">
    <property type="entry name" value="Glyco_hydro_3_N"/>
</dbReference>
<dbReference type="Gene3D" id="3.40.50.1700">
    <property type="entry name" value="Glycoside hydrolase family 3 C-terminal domain"/>
    <property type="match status" value="1"/>
</dbReference>
<feature type="domain" description="Fibronectin type III-like" evidence="7">
    <location>
        <begin position="675"/>
        <end position="744"/>
    </location>
</feature>
<evidence type="ECO:0000259" key="7">
    <source>
        <dbReference type="SMART" id="SM01217"/>
    </source>
</evidence>
<dbReference type="InterPro" id="IPR013783">
    <property type="entry name" value="Ig-like_fold"/>
</dbReference>
<dbReference type="PANTHER" id="PTHR30620">
    <property type="entry name" value="PERIPLASMIC BETA-GLUCOSIDASE-RELATED"/>
    <property type="match status" value="1"/>
</dbReference>
<comment type="caution">
    <text evidence="8">The sequence shown here is derived from an EMBL/GenBank/DDBJ whole genome shotgun (WGS) entry which is preliminary data.</text>
</comment>
<evidence type="ECO:0000256" key="4">
    <source>
        <dbReference type="ARBA" id="ARBA00022729"/>
    </source>
</evidence>
<keyword evidence="6 8" id="KW-0326">Glycosidase</keyword>
<dbReference type="NCBIfam" id="NF011678">
    <property type="entry name" value="PRK15098.1"/>
    <property type="match status" value="1"/>
</dbReference>
<evidence type="ECO:0000256" key="6">
    <source>
        <dbReference type="ARBA" id="ARBA00023295"/>
    </source>
</evidence>
<dbReference type="FunFam" id="2.60.40.10:FF:000495">
    <property type="entry name" value="Periplasmic beta-glucosidase"/>
    <property type="match status" value="1"/>
</dbReference>
<dbReference type="InterPro" id="IPR017853">
    <property type="entry name" value="GH"/>
</dbReference>
<comment type="similarity">
    <text evidence="2">Belongs to the glycosyl hydrolase 3 family.</text>
</comment>
<dbReference type="InterPro" id="IPR036962">
    <property type="entry name" value="Glyco_hydro_3_N_sf"/>
</dbReference>
<evidence type="ECO:0000256" key="3">
    <source>
        <dbReference type="ARBA" id="ARBA00012744"/>
    </source>
</evidence>
<dbReference type="EC" id="3.2.1.21" evidence="3"/>
<keyword evidence="4" id="KW-0732">Signal</keyword>
<accession>A0A1J5SXJ3</accession>
<evidence type="ECO:0000313" key="8">
    <source>
        <dbReference type="EMBL" id="OIR06316.1"/>
    </source>
</evidence>
<dbReference type="PRINTS" id="PR00133">
    <property type="entry name" value="GLHYDRLASE3"/>
</dbReference>
<dbReference type="SMART" id="SM01217">
    <property type="entry name" value="Fn3_like"/>
    <property type="match status" value="1"/>
</dbReference>
<dbReference type="InterPro" id="IPR026891">
    <property type="entry name" value="Fn3-like"/>
</dbReference>
<dbReference type="GO" id="GO:0009251">
    <property type="term" value="P:glucan catabolic process"/>
    <property type="evidence" value="ECO:0007669"/>
    <property type="project" value="TreeGrafter"/>
</dbReference>
<dbReference type="Pfam" id="PF14310">
    <property type="entry name" value="Fn3-like"/>
    <property type="match status" value="1"/>
</dbReference>
<evidence type="ECO:0000256" key="5">
    <source>
        <dbReference type="ARBA" id="ARBA00022801"/>
    </source>
</evidence>
<dbReference type="Pfam" id="PF00933">
    <property type="entry name" value="Glyco_hydro_3"/>
    <property type="match status" value="1"/>
</dbReference>
<comment type="catalytic activity">
    <reaction evidence="1">
        <text>Hydrolysis of terminal, non-reducing beta-D-glucosyl residues with release of beta-D-glucose.</text>
        <dbReference type="EC" id="3.2.1.21"/>
    </reaction>
</comment>
<keyword evidence="5 8" id="KW-0378">Hydrolase</keyword>
<dbReference type="InterPro" id="IPR036881">
    <property type="entry name" value="Glyco_hydro_3_C_sf"/>
</dbReference>
<dbReference type="InterPro" id="IPR051915">
    <property type="entry name" value="Cellulose_Degrad_GH3"/>
</dbReference>
<dbReference type="FunFam" id="3.20.20.300:FF:000005">
    <property type="entry name" value="Periplasmic beta-glucosidase"/>
    <property type="match status" value="1"/>
</dbReference>
<protein>
    <recommendedName>
        <fullName evidence="3">beta-glucosidase</fullName>
        <ecNumber evidence="3">3.2.1.21</ecNumber>
    </recommendedName>
</protein>
<dbReference type="InterPro" id="IPR002772">
    <property type="entry name" value="Glyco_hydro_3_C"/>
</dbReference>
<sequence length="757" mass="81186">MKSPLPRLVLLLLTVATLALAGLPLSTARAAEAPAVPTDPAVIDAQVASLLQRMTLEEKIGQLVQCSSLSNATGPIERTNLEEQVASGQCGSMLNIIGAAETRKWQEIALSRSRLKIPLLFGYDVIHGYRTIFPMNLGQAASWDTDLIEQSERIAAMEASAAGIQWAFAPMVDIARDPRWGRIAEGSGEDTFLGSAIAAARVRGFQGGGLDRTDTVMACVKHFAAYGAVQAGRDYNTTDVPEITLRQVYLPPFKAAIDAGAQTVMVAFNDLNGVPCSANSFLLEQILRREWGFKGFVVSDWKSISQLIPHTIAANGQQACELAYNAGVDMDMEGRIYQTYLAGLIKSGKVSSAHLDRAVSAILRAKVERGLFVDPYRFSDPAREKAAMLRPSSLAVARRLAEESCVLLKNDKAILPFPRTARVALVGPLADSARDLLGSWDGQGRASDAITLRTALVDALGADHVAYAEGCGFKPGDRSGFAAAVAAARKSDVVVAALGEPWYFSGEASCRTHLDLPGDQAALLRALRATGKPVVVVLMNGRPLVLGDVLAHCDALLEAWYPGVQGGPALAALLTGAVSPSGKLPVTFPRDVGQIPIFYNHMTTGRPQPDDQPHIQYKSNYLDVPNTPQFPFGYGLSYTRFAFRDVRLSSPTLPMNGRLTLTATVANTGAREGTEVAQLYIRQLWGSVTRPVRELKGFRRVELAPGASAQVSFTLTPADLAFVHSDMTTAPEAGKFEVFLGGDSNAPKVGEFTLLPR</sequence>
<organism evidence="8">
    <name type="scientific">mine drainage metagenome</name>
    <dbReference type="NCBI Taxonomy" id="410659"/>
    <lineage>
        <taxon>unclassified sequences</taxon>
        <taxon>metagenomes</taxon>
        <taxon>ecological metagenomes</taxon>
    </lineage>
</organism>
<evidence type="ECO:0000256" key="2">
    <source>
        <dbReference type="ARBA" id="ARBA00005336"/>
    </source>
</evidence>
<dbReference type="SUPFAM" id="SSF52279">
    <property type="entry name" value="Beta-D-glucan exohydrolase, C-terminal domain"/>
    <property type="match status" value="1"/>
</dbReference>
<dbReference type="EMBL" id="MLJW01000044">
    <property type="protein sequence ID" value="OIR06316.1"/>
    <property type="molecule type" value="Genomic_DNA"/>
</dbReference>
<dbReference type="AlphaFoldDB" id="A0A1J5SXJ3"/>
<evidence type="ECO:0000256" key="1">
    <source>
        <dbReference type="ARBA" id="ARBA00000448"/>
    </source>
</evidence>
<dbReference type="PANTHER" id="PTHR30620:SF16">
    <property type="entry name" value="LYSOSOMAL BETA GLUCOSIDASE"/>
    <property type="match status" value="1"/>
</dbReference>
<proteinExistence type="inferred from homology"/>
<name>A0A1J5SXJ3_9ZZZZ</name>
<dbReference type="GO" id="GO:0008422">
    <property type="term" value="F:beta-glucosidase activity"/>
    <property type="evidence" value="ECO:0007669"/>
    <property type="project" value="UniProtKB-EC"/>
</dbReference>